<feature type="domain" description="Tyr recombinase" evidence="5">
    <location>
        <begin position="124"/>
        <end position="250"/>
    </location>
</feature>
<accession>I3CZP6</accession>
<feature type="coiled-coil region" evidence="4">
    <location>
        <begin position="310"/>
        <end position="354"/>
    </location>
</feature>
<dbReference type="GO" id="GO:0003677">
    <property type="term" value="F:DNA binding"/>
    <property type="evidence" value="ECO:0007669"/>
    <property type="project" value="UniProtKB-KW"/>
</dbReference>
<name>I3CZP6_9ARCH</name>
<keyword evidence="2" id="KW-0238">DNA-binding</keyword>
<dbReference type="AlphaFoldDB" id="I3CZP6"/>
<dbReference type="InterPro" id="IPR050090">
    <property type="entry name" value="Tyrosine_recombinase_XerCD"/>
</dbReference>
<reference evidence="6 7" key="1">
    <citation type="journal article" date="2012" name="J. Bacteriol.">
        <title>Genome sequence of "Candidatus Nitrosopumilus salaria" BD31, an ammonia-oxidizing archaeon from the San Francisco Bay estuary.</title>
        <authorList>
            <person name="Mosier A.C."/>
            <person name="Allen E.E."/>
            <person name="Kim M."/>
            <person name="Ferriera S."/>
            <person name="Francis C.A."/>
        </authorList>
    </citation>
    <scope>NUCLEOTIDE SEQUENCE [LARGE SCALE GENOMIC DNA]</scope>
    <source>
        <strain evidence="6 7">BD31</strain>
    </source>
</reference>
<dbReference type="PANTHER" id="PTHR30349:SF41">
    <property type="entry name" value="INTEGRASE_RECOMBINASE PROTEIN MJ0367-RELATED"/>
    <property type="match status" value="1"/>
</dbReference>
<dbReference type="CDD" id="cd00397">
    <property type="entry name" value="DNA_BRE_C"/>
    <property type="match status" value="1"/>
</dbReference>
<evidence type="ECO:0000259" key="5">
    <source>
        <dbReference type="Pfam" id="PF00589"/>
    </source>
</evidence>
<evidence type="ECO:0000313" key="6">
    <source>
        <dbReference type="EMBL" id="EIJ64939.1"/>
    </source>
</evidence>
<dbReference type="EMBL" id="AEXL02000168">
    <property type="protein sequence ID" value="EIJ64939.1"/>
    <property type="molecule type" value="Genomic_DNA"/>
</dbReference>
<dbReference type="GO" id="GO:0006310">
    <property type="term" value="P:DNA recombination"/>
    <property type="evidence" value="ECO:0007669"/>
    <property type="project" value="UniProtKB-KW"/>
</dbReference>
<dbReference type="PATRIC" id="fig|859350.6.peg.2001"/>
<keyword evidence="3" id="KW-0233">DNA recombination</keyword>
<evidence type="ECO:0000256" key="4">
    <source>
        <dbReference type="SAM" id="Coils"/>
    </source>
</evidence>
<dbReference type="InterPro" id="IPR002104">
    <property type="entry name" value="Integrase_catalytic"/>
</dbReference>
<dbReference type="SUPFAM" id="SSF56349">
    <property type="entry name" value="DNA breaking-rejoining enzymes"/>
    <property type="match status" value="1"/>
</dbReference>
<keyword evidence="7" id="KW-1185">Reference proteome</keyword>
<sequence length="372" mass="43684">MEKKNQKSFAEKTEKLSVKTRQNIEASKNSLDRFCQDYYDGRTLEDIFRELQTLKGDEQTQAVREVLQSWIDWQYNEGSLTNSVKQYVSKIKRVFLHNNIKIHIEDFDEPLEYKPVTKEELHELTLEEIQKIFSVALPRRTGFYLALISTGARPGELLQVRKKDIDTTQKRIKIRIEAENTKTRSGRSVWLTKEAGRLLMIRLKDLKENDLVWATNENPAFAEKAEAQMFNKYTEEAGFTQKYKSNGFRMITLYSFRSYFFGRASDVHREGYAHRMTGHGGYLPQYDRMSDTKKLEWFLEVEPELTINDEERQKITIENLEKEKTEINKINKSNKNLQSQVDELKEAVNRLIQKDTIREKTISVNEGLGVQT</sequence>
<proteinExistence type="predicted"/>
<dbReference type="Pfam" id="PF00589">
    <property type="entry name" value="Phage_integrase"/>
    <property type="match status" value="1"/>
</dbReference>
<organism evidence="6 7">
    <name type="scientific">Candidatus Nitrosopumilus salarius BD31</name>
    <dbReference type="NCBI Taxonomy" id="859350"/>
    <lineage>
        <taxon>Archaea</taxon>
        <taxon>Nitrososphaerota</taxon>
        <taxon>Nitrososphaeria</taxon>
        <taxon>Nitrosopumilales</taxon>
        <taxon>Nitrosopumilaceae</taxon>
        <taxon>Nitrosopumilus</taxon>
    </lineage>
</organism>
<dbReference type="InterPro" id="IPR011010">
    <property type="entry name" value="DNA_brk_join_enz"/>
</dbReference>
<keyword evidence="4" id="KW-0175">Coiled coil</keyword>
<evidence type="ECO:0000256" key="1">
    <source>
        <dbReference type="ARBA" id="ARBA00022908"/>
    </source>
</evidence>
<evidence type="ECO:0000256" key="2">
    <source>
        <dbReference type="ARBA" id="ARBA00023125"/>
    </source>
</evidence>
<protein>
    <recommendedName>
        <fullName evidence="5">Tyr recombinase domain-containing protein</fullName>
    </recommendedName>
</protein>
<keyword evidence="1" id="KW-0229">DNA integration</keyword>
<comment type="caution">
    <text evidence="6">The sequence shown here is derived from an EMBL/GenBank/DDBJ whole genome shotgun (WGS) entry which is preliminary data.</text>
</comment>
<dbReference type="Gene3D" id="1.10.443.10">
    <property type="entry name" value="Intergrase catalytic core"/>
    <property type="match status" value="1"/>
</dbReference>
<dbReference type="InterPro" id="IPR013762">
    <property type="entry name" value="Integrase-like_cat_sf"/>
</dbReference>
<evidence type="ECO:0000313" key="7">
    <source>
        <dbReference type="Proteomes" id="UP000003423"/>
    </source>
</evidence>
<dbReference type="GO" id="GO:0015074">
    <property type="term" value="P:DNA integration"/>
    <property type="evidence" value="ECO:0007669"/>
    <property type="project" value="UniProtKB-KW"/>
</dbReference>
<gene>
    <name evidence="6" type="ORF">BD31_I0906</name>
</gene>
<dbReference type="PANTHER" id="PTHR30349">
    <property type="entry name" value="PHAGE INTEGRASE-RELATED"/>
    <property type="match status" value="1"/>
</dbReference>
<dbReference type="Proteomes" id="UP000003423">
    <property type="component" value="Unassembled WGS sequence"/>
</dbReference>
<evidence type="ECO:0000256" key="3">
    <source>
        <dbReference type="ARBA" id="ARBA00023172"/>
    </source>
</evidence>